<keyword evidence="13 19" id="KW-0133">Cell shape</keyword>
<evidence type="ECO:0000256" key="19">
    <source>
        <dbReference type="HAMAP-Rule" id="MF_00047"/>
    </source>
</evidence>
<dbReference type="GO" id="GO:0009252">
    <property type="term" value="P:peptidoglycan biosynthetic process"/>
    <property type="evidence" value="ECO:0007669"/>
    <property type="project" value="UniProtKB-UniRule"/>
</dbReference>
<dbReference type="EMBL" id="SOHY01000128">
    <property type="protein sequence ID" value="TEU02564.1"/>
    <property type="molecule type" value="Genomic_DNA"/>
</dbReference>
<dbReference type="NCBIfam" id="TIGR01205">
    <property type="entry name" value="D_ala_D_alaTIGR"/>
    <property type="match status" value="1"/>
</dbReference>
<feature type="binding site" evidence="21">
    <location>
        <position position="142"/>
    </location>
    <ligand>
        <name>ATP</name>
        <dbReference type="ChEBI" id="CHEBI:30616"/>
    </ligand>
</feature>
<comment type="cofactor">
    <cofactor evidence="22">
        <name>Mg(2+)</name>
        <dbReference type="ChEBI" id="CHEBI:18420"/>
    </cofactor>
    <cofactor evidence="22">
        <name>Mn(2+)</name>
        <dbReference type="ChEBI" id="CHEBI:29035"/>
    </cofactor>
    <text evidence="22">Binds 2 magnesium or manganese ions per subunit.</text>
</comment>
<keyword evidence="8 19" id="KW-0436">Ligase</keyword>
<evidence type="ECO:0000256" key="10">
    <source>
        <dbReference type="ARBA" id="ARBA00022741"/>
    </source>
</evidence>
<dbReference type="PIRSF" id="PIRSF039102">
    <property type="entry name" value="Ddl/VanB"/>
    <property type="match status" value="1"/>
</dbReference>
<dbReference type="GO" id="GO:0008716">
    <property type="term" value="F:D-alanine-D-alanine ligase activity"/>
    <property type="evidence" value="ECO:0007669"/>
    <property type="project" value="UniProtKB-UniRule"/>
</dbReference>
<dbReference type="GO" id="GO:0005524">
    <property type="term" value="F:ATP binding"/>
    <property type="evidence" value="ECO:0007669"/>
    <property type="project" value="UniProtKB-UniRule"/>
</dbReference>
<comment type="subcellular location">
    <subcellularLocation>
        <location evidence="3 19">Cytoplasm</location>
    </subcellularLocation>
</comment>
<evidence type="ECO:0000256" key="9">
    <source>
        <dbReference type="ARBA" id="ARBA00022723"/>
    </source>
</evidence>
<gene>
    <name evidence="25" type="primary">ddlA</name>
    <name evidence="19" type="synonym">ddl</name>
    <name evidence="25" type="ORF">E3I16_02050</name>
</gene>
<dbReference type="GO" id="GO:0071555">
    <property type="term" value="P:cell wall organization"/>
    <property type="evidence" value="ECO:0007669"/>
    <property type="project" value="UniProtKB-KW"/>
</dbReference>
<keyword evidence="14 19" id="KW-0573">Peptidoglycan synthesis</keyword>
<evidence type="ECO:0000259" key="24">
    <source>
        <dbReference type="PROSITE" id="PS50975"/>
    </source>
</evidence>
<dbReference type="InterPro" id="IPR005905">
    <property type="entry name" value="D_ala_D_ala"/>
</dbReference>
<dbReference type="HAMAP" id="MF_00047">
    <property type="entry name" value="Dala_Dala_lig"/>
    <property type="match status" value="1"/>
</dbReference>
<dbReference type="SUPFAM" id="SSF52440">
    <property type="entry name" value="PreATP-grasp domain"/>
    <property type="match status" value="1"/>
</dbReference>
<evidence type="ECO:0000256" key="23">
    <source>
        <dbReference type="PROSITE-ProRule" id="PRU00409"/>
    </source>
</evidence>
<dbReference type="InterPro" id="IPR011095">
    <property type="entry name" value="Dala_Dala_lig_C"/>
</dbReference>
<dbReference type="InterPro" id="IPR000291">
    <property type="entry name" value="D-Ala_lig_Van_CS"/>
</dbReference>
<evidence type="ECO:0000256" key="22">
    <source>
        <dbReference type="PIRSR" id="PIRSR039102-3"/>
    </source>
</evidence>
<feature type="binding site" evidence="22">
    <location>
        <position position="318"/>
    </location>
    <ligand>
        <name>Mg(2+)</name>
        <dbReference type="ChEBI" id="CHEBI:18420"/>
        <label>2</label>
    </ligand>
</feature>
<evidence type="ECO:0000256" key="17">
    <source>
        <dbReference type="ARBA" id="ARBA00047614"/>
    </source>
</evidence>
<keyword evidence="10 21" id="KW-0547">Nucleotide-binding</keyword>
<evidence type="ECO:0000256" key="18">
    <source>
        <dbReference type="ARBA" id="ARBA00060592"/>
    </source>
</evidence>
<dbReference type="InterPro" id="IPR016185">
    <property type="entry name" value="PreATP-grasp_dom_sf"/>
</dbReference>
<keyword evidence="7 19" id="KW-0963">Cytoplasm</keyword>
<dbReference type="NCBIfam" id="NF002525">
    <property type="entry name" value="PRK01966.1-1"/>
    <property type="match status" value="1"/>
</dbReference>
<keyword evidence="12 22" id="KW-0460">Magnesium</keyword>
<dbReference type="SUPFAM" id="SSF56059">
    <property type="entry name" value="Glutathione synthetase ATP-binding domain-like"/>
    <property type="match status" value="1"/>
</dbReference>
<dbReference type="NCBIfam" id="NF002378">
    <property type="entry name" value="PRK01372.1"/>
    <property type="match status" value="1"/>
</dbReference>
<evidence type="ECO:0000256" key="16">
    <source>
        <dbReference type="ARBA" id="ARBA00023316"/>
    </source>
</evidence>
<name>A0A523ZFL1_UNCAE</name>
<dbReference type="Gene3D" id="3.40.50.20">
    <property type="match status" value="1"/>
</dbReference>
<evidence type="ECO:0000256" key="2">
    <source>
        <dbReference type="ARBA" id="ARBA00003921"/>
    </source>
</evidence>
<evidence type="ECO:0000256" key="12">
    <source>
        <dbReference type="ARBA" id="ARBA00022842"/>
    </source>
</evidence>
<dbReference type="GO" id="GO:0008360">
    <property type="term" value="P:regulation of cell shape"/>
    <property type="evidence" value="ECO:0007669"/>
    <property type="project" value="UniProtKB-KW"/>
</dbReference>
<comment type="catalytic activity">
    <reaction evidence="17 19">
        <text>2 D-alanine + ATP = D-alanyl-D-alanine + ADP + phosphate + H(+)</text>
        <dbReference type="Rhea" id="RHEA:11224"/>
        <dbReference type="ChEBI" id="CHEBI:15378"/>
        <dbReference type="ChEBI" id="CHEBI:30616"/>
        <dbReference type="ChEBI" id="CHEBI:43474"/>
        <dbReference type="ChEBI" id="CHEBI:57416"/>
        <dbReference type="ChEBI" id="CHEBI:57822"/>
        <dbReference type="ChEBI" id="CHEBI:456216"/>
        <dbReference type="EC" id="6.3.2.4"/>
    </reaction>
</comment>
<dbReference type="EC" id="6.3.2.4" evidence="6 19"/>
<dbReference type="GO" id="GO:0046872">
    <property type="term" value="F:metal ion binding"/>
    <property type="evidence" value="ECO:0007669"/>
    <property type="project" value="UniProtKB-KW"/>
</dbReference>
<reference evidence="25 26" key="1">
    <citation type="submission" date="2019-03" db="EMBL/GenBank/DDBJ databases">
        <title>Metabolic potential of uncultured bacteria and archaea associated with petroleum seepage in deep-sea sediments.</title>
        <authorList>
            <person name="Dong X."/>
            <person name="Hubert C."/>
        </authorList>
    </citation>
    <scope>NUCLEOTIDE SEQUENCE [LARGE SCALE GENOMIC DNA]</scope>
    <source>
        <strain evidence="25">E26_bin6</strain>
    </source>
</reference>
<feature type="active site" evidence="20">
    <location>
        <position position="327"/>
    </location>
</feature>
<evidence type="ECO:0000256" key="11">
    <source>
        <dbReference type="ARBA" id="ARBA00022840"/>
    </source>
</evidence>
<evidence type="ECO:0000256" key="15">
    <source>
        <dbReference type="ARBA" id="ARBA00023211"/>
    </source>
</evidence>
<protein>
    <recommendedName>
        <fullName evidence="6 19">D-alanine--D-alanine ligase</fullName>
        <ecNumber evidence="6 19">6.3.2.4</ecNumber>
    </recommendedName>
    <alternativeName>
        <fullName evidence="19">D-Ala-D-Ala ligase</fullName>
    </alternativeName>
    <alternativeName>
        <fullName evidence="19">D-alanylalanine synthetase</fullName>
    </alternativeName>
</protein>
<feature type="binding site" evidence="21">
    <location>
        <begin position="192"/>
        <end position="193"/>
    </location>
    <ligand>
        <name>ATP</name>
        <dbReference type="ChEBI" id="CHEBI:30616"/>
    </ligand>
</feature>
<dbReference type="FunFam" id="3.30.1490.20:FF:000007">
    <property type="entry name" value="D-alanine--D-alanine ligase"/>
    <property type="match status" value="1"/>
</dbReference>
<comment type="cofactor">
    <cofactor evidence="1">
        <name>Mn(2+)</name>
        <dbReference type="ChEBI" id="CHEBI:29035"/>
    </cofactor>
</comment>
<evidence type="ECO:0000256" key="5">
    <source>
        <dbReference type="ARBA" id="ARBA00010871"/>
    </source>
</evidence>
<keyword evidence="16 19" id="KW-0961">Cell wall biogenesis/degradation</keyword>
<evidence type="ECO:0000256" key="8">
    <source>
        <dbReference type="ARBA" id="ARBA00022598"/>
    </source>
</evidence>
<feature type="binding site" evidence="22">
    <location>
        <position position="303"/>
    </location>
    <ligand>
        <name>Mg(2+)</name>
        <dbReference type="ChEBI" id="CHEBI:18420"/>
        <label>1</label>
    </ligand>
</feature>
<feature type="domain" description="ATP-grasp" evidence="24">
    <location>
        <begin position="146"/>
        <end position="349"/>
    </location>
</feature>
<comment type="pathway">
    <text evidence="18">Glycan biosynthesis.</text>
</comment>
<accession>A0A523ZFL1</accession>
<dbReference type="UniPathway" id="UPA00219"/>
<evidence type="ECO:0000256" key="14">
    <source>
        <dbReference type="ARBA" id="ARBA00022984"/>
    </source>
</evidence>
<feature type="active site" evidence="20">
    <location>
        <position position="192"/>
    </location>
</feature>
<feature type="binding site" evidence="21">
    <location>
        <begin position="315"/>
        <end position="316"/>
    </location>
    <ligand>
        <name>ATP</name>
        <dbReference type="ChEBI" id="CHEBI:30616"/>
    </ligand>
</feature>
<proteinExistence type="inferred from homology"/>
<dbReference type="PROSITE" id="PS00844">
    <property type="entry name" value="DALA_DALA_LIGASE_2"/>
    <property type="match status" value="1"/>
</dbReference>
<evidence type="ECO:0000313" key="25">
    <source>
        <dbReference type="EMBL" id="TEU02564.1"/>
    </source>
</evidence>
<dbReference type="InterPro" id="IPR011761">
    <property type="entry name" value="ATP-grasp"/>
</dbReference>
<organism evidence="25 26">
    <name type="scientific">Aerophobetes bacterium</name>
    <dbReference type="NCBI Taxonomy" id="2030807"/>
    <lineage>
        <taxon>Bacteria</taxon>
        <taxon>Candidatus Aerophobota</taxon>
    </lineage>
</organism>
<dbReference type="InterPro" id="IPR011127">
    <property type="entry name" value="Dala_Dala_lig_N"/>
</dbReference>
<comment type="similarity">
    <text evidence="5 19">Belongs to the D-alanine--D-alanine ligase family.</text>
</comment>
<evidence type="ECO:0000256" key="7">
    <source>
        <dbReference type="ARBA" id="ARBA00022490"/>
    </source>
</evidence>
<dbReference type="Gene3D" id="3.30.1490.20">
    <property type="entry name" value="ATP-grasp fold, A domain"/>
    <property type="match status" value="1"/>
</dbReference>
<dbReference type="FunFam" id="3.30.470.20:FF:000008">
    <property type="entry name" value="D-alanine--D-alanine ligase"/>
    <property type="match status" value="1"/>
</dbReference>
<feature type="binding site" evidence="22">
    <location>
        <position position="316"/>
    </location>
    <ligand>
        <name>Mg(2+)</name>
        <dbReference type="ChEBI" id="CHEBI:18420"/>
        <label>2</label>
    </ligand>
</feature>
<evidence type="ECO:0000313" key="26">
    <source>
        <dbReference type="Proteomes" id="UP000316674"/>
    </source>
</evidence>
<evidence type="ECO:0000256" key="20">
    <source>
        <dbReference type="PIRSR" id="PIRSR039102-1"/>
    </source>
</evidence>
<feature type="active site" evidence="20">
    <location>
        <position position="17"/>
    </location>
</feature>
<dbReference type="Gene3D" id="3.30.470.20">
    <property type="entry name" value="ATP-grasp fold, B domain"/>
    <property type="match status" value="1"/>
</dbReference>
<dbReference type="Pfam" id="PF07478">
    <property type="entry name" value="Dala_Dala_lig_C"/>
    <property type="match status" value="1"/>
</dbReference>
<sequence>MNRKTRIGILFGGRSAEHEVSVQSAKNILEAINKEKYEVVLIGINKEGRWRLKKTSELSLLSEGSSLTRLNGKDGGAVLIPEEKEGNLLPFLGERELKKVDVVFPVLHGPYGEDGTIQGLLELANIPYVGAGVLGSAIGMDKDVMKRLLREAGIPVVKFLTFNRSSLKEIDFGRVRDELGLPLFVKPANLGSSIGMNKIKKKEQFQPALKEAFQYDNKILIEECIKGREIECSVLGNDDPVASLPGEILPQYEFYSYEAKYLDDKGAILEIPARLSPDIVHKIQELSLRVFKIMCCQGMARIDFFLKNNEKIIINELNTIPGFTRISMYPKLWEASGIPYPELIDRLIQLALERFEEKKKLKL</sequence>
<dbReference type="PROSITE" id="PS00843">
    <property type="entry name" value="DALA_DALA_LIGASE_1"/>
    <property type="match status" value="1"/>
</dbReference>
<dbReference type="GO" id="GO:0005829">
    <property type="term" value="C:cytosol"/>
    <property type="evidence" value="ECO:0007669"/>
    <property type="project" value="TreeGrafter"/>
</dbReference>
<feature type="binding site" evidence="21">
    <location>
        <begin position="184"/>
        <end position="186"/>
    </location>
    <ligand>
        <name>ATP</name>
        <dbReference type="ChEBI" id="CHEBI:30616"/>
    </ligand>
</feature>
<dbReference type="PROSITE" id="PS50975">
    <property type="entry name" value="ATP_GRASP"/>
    <property type="match status" value="1"/>
</dbReference>
<dbReference type="PANTHER" id="PTHR23132">
    <property type="entry name" value="D-ALANINE--D-ALANINE LIGASE"/>
    <property type="match status" value="1"/>
</dbReference>
<dbReference type="PANTHER" id="PTHR23132:SF25">
    <property type="entry name" value="D-ALANINE--D-ALANINE LIGASE A"/>
    <property type="match status" value="1"/>
</dbReference>
<feature type="binding site" evidence="21">
    <location>
        <begin position="222"/>
        <end position="229"/>
    </location>
    <ligand>
        <name>ATP</name>
        <dbReference type="ChEBI" id="CHEBI:30616"/>
    </ligand>
</feature>
<evidence type="ECO:0000256" key="6">
    <source>
        <dbReference type="ARBA" id="ARBA00012216"/>
    </source>
</evidence>
<keyword evidence="9 22" id="KW-0479">Metal-binding</keyword>
<keyword evidence="11 23" id="KW-0067">ATP-binding</keyword>
<evidence type="ECO:0000256" key="4">
    <source>
        <dbReference type="ARBA" id="ARBA00004752"/>
    </source>
</evidence>
<dbReference type="AlphaFoldDB" id="A0A523ZFL1"/>
<evidence type="ECO:0000256" key="3">
    <source>
        <dbReference type="ARBA" id="ARBA00004496"/>
    </source>
</evidence>
<keyword evidence="15 22" id="KW-0464">Manganese</keyword>
<dbReference type="NCBIfam" id="NF002528">
    <property type="entry name" value="PRK01966.1-4"/>
    <property type="match status" value="1"/>
</dbReference>
<dbReference type="InterPro" id="IPR013815">
    <property type="entry name" value="ATP_grasp_subdomain_1"/>
</dbReference>
<evidence type="ECO:0000256" key="13">
    <source>
        <dbReference type="ARBA" id="ARBA00022960"/>
    </source>
</evidence>
<comment type="pathway">
    <text evidence="4 19">Cell wall biogenesis; peptidoglycan biosynthesis.</text>
</comment>
<comment type="function">
    <text evidence="2 19">Cell wall formation.</text>
</comment>
<dbReference type="Pfam" id="PF01820">
    <property type="entry name" value="Dala_Dala_lig_N"/>
    <property type="match status" value="1"/>
</dbReference>
<dbReference type="Proteomes" id="UP000316674">
    <property type="component" value="Unassembled WGS sequence"/>
</dbReference>
<evidence type="ECO:0000256" key="21">
    <source>
        <dbReference type="PIRSR" id="PIRSR039102-2"/>
    </source>
</evidence>
<evidence type="ECO:0000256" key="1">
    <source>
        <dbReference type="ARBA" id="ARBA00001936"/>
    </source>
</evidence>
<comment type="caution">
    <text evidence="25">The sequence shown here is derived from an EMBL/GenBank/DDBJ whole genome shotgun (WGS) entry which is preliminary data.</text>
</comment>
<feature type="binding site" evidence="22">
    <location>
        <position position="316"/>
    </location>
    <ligand>
        <name>Mg(2+)</name>
        <dbReference type="ChEBI" id="CHEBI:18420"/>
        <label>1</label>
    </ligand>
</feature>